<name>A0A6J4WFB7_CORDP</name>
<dbReference type="AlphaFoldDB" id="A0A6J4WFB7"/>
<organism evidence="2 3">
    <name type="scientific">Corynebacterium diphtheriae</name>
    <dbReference type="NCBI Taxonomy" id="1717"/>
    <lineage>
        <taxon>Bacteria</taxon>
        <taxon>Bacillati</taxon>
        <taxon>Actinomycetota</taxon>
        <taxon>Actinomycetes</taxon>
        <taxon>Mycobacteriales</taxon>
        <taxon>Corynebacteriaceae</taxon>
        <taxon>Corynebacterium</taxon>
    </lineage>
</organism>
<evidence type="ECO:0000313" key="2">
    <source>
        <dbReference type="EMBL" id="CAB0613571.1"/>
    </source>
</evidence>
<proteinExistence type="predicted"/>
<feature type="region of interest" description="Disordered" evidence="1">
    <location>
        <begin position="13"/>
        <end position="50"/>
    </location>
</feature>
<reference evidence="2 3" key="1">
    <citation type="submission" date="2020-02" db="EMBL/GenBank/DDBJ databases">
        <authorList>
            <person name="Brisse S."/>
        </authorList>
    </citation>
    <scope>NUCLEOTIDE SEQUENCE [LARGE SCALE GENOMIC DNA]</scope>
    <source>
        <strain evidence="2">CIP107547</strain>
    </source>
</reference>
<accession>A0A6J4WFB7</accession>
<gene>
    <name evidence="2" type="ORF">CIP107547_01882</name>
</gene>
<dbReference type="EMBL" id="CADDAV010000022">
    <property type="protein sequence ID" value="CAB0613571.1"/>
    <property type="molecule type" value="Genomic_DNA"/>
</dbReference>
<feature type="compositionally biased region" description="Basic and acidic residues" evidence="1">
    <location>
        <begin position="41"/>
        <end position="50"/>
    </location>
</feature>
<sequence length="50" mass="5324">MAQDIGVLSFVGKRVSNPSIQNQGPTVQPNGNASGDTVCRTAEHGDSYRY</sequence>
<feature type="compositionally biased region" description="Polar residues" evidence="1">
    <location>
        <begin position="16"/>
        <end position="35"/>
    </location>
</feature>
<comment type="caution">
    <text evidence="2">The sequence shown here is derived from an EMBL/GenBank/DDBJ whole genome shotgun (WGS) entry which is preliminary data.</text>
</comment>
<protein>
    <submittedName>
        <fullName evidence="2">Uncharacterized protein</fullName>
    </submittedName>
</protein>
<evidence type="ECO:0000256" key="1">
    <source>
        <dbReference type="SAM" id="MobiDB-lite"/>
    </source>
</evidence>
<dbReference type="Proteomes" id="UP000480222">
    <property type="component" value="Unassembled WGS sequence"/>
</dbReference>
<evidence type="ECO:0000313" key="3">
    <source>
        <dbReference type="Proteomes" id="UP000480222"/>
    </source>
</evidence>